<evidence type="ECO:0000256" key="2">
    <source>
        <dbReference type="ARBA" id="ARBA00023015"/>
    </source>
</evidence>
<keyword evidence="3" id="KW-0238">DNA-binding</keyword>
<sequence length="85" mass="9981">MRRKRVTLAGISNDNARRASLKKRRLGIMKKRSELIIHYGGHVYQVIYRPDESEPMIWSSHDEVQHLLDEYSKTPKLDCSKKTVN</sequence>
<keyword evidence="4" id="KW-0804">Transcription</keyword>
<reference evidence="7 8" key="1">
    <citation type="submission" date="2019-07" db="EMBL/GenBank/DDBJ databases">
        <title>WGS assembly of Gossypium tomentosum.</title>
        <authorList>
            <person name="Chen Z.J."/>
            <person name="Sreedasyam A."/>
            <person name="Ando A."/>
            <person name="Song Q."/>
            <person name="De L."/>
            <person name="Hulse-Kemp A."/>
            <person name="Ding M."/>
            <person name="Ye W."/>
            <person name="Kirkbride R."/>
            <person name="Jenkins J."/>
            <person name="Plott C."/>
            <person name="Lovell J."/>
            <person name="Lin Y.-M."/>
            <person name="Vaughn R."/>
            <person name="Liu B."/>
            <person name="Li W."/>
            <person name="Simpson S."/>
            <person name="Scheffler B."/>
            <person name="Saski C."/>
            <person name="Grover C."/>
            <person name="Hu G."/>
            <person name="Conover J."/>
            <person name="Carlson J."/>
            <person name="Shu S."/>
            <person name="Boston L."/>
            <person name="Williams M."/>
            <person name="Peterson D."/>
            <person name="Mcgee K."/>
            <person name="Jones D."/>
            <person name="Wendel J."/>
            <person name="Stelly D."/>
            <person name="Grimwood J."/>
            <person name="Schmutz J."/>
        </authorList>
    </citation>
    <scope>NUCLEOTIDE SEQUENCE [LARGE SCALE GENOMIC DNA]</scope>
    <source>
        <strain evidence="7">7179.01</strain>
    </source>
</reference>
<evidence type="ECO:0000313" key="8">
    <source>
        <dbReference type="Proteomes" id="UP000322667"/>
    </source>
</evidence>
<dbReference type="Pfam" id="PF00319">
    <property type="entry name" value="SRF-TF"/>
    <property type="match status" value="1"/>
</dbReference>
<keyword evidence="2" id="KW-0805">Transcription regulation</keyword>
<name>A0A5D2IX37_GOSTO</name>
<dbReference type="SUPFAM" id="SSF55455">
    <property type="entry name" value="SRF-like"/>
    <property type="match status" value="1"/>
</dbReference>
<evidence type="ECO:0000256" key="4">
    <source>
        <dbReference type="ARBA" id="ARBA00023163"/>
    </source>
</evidence>
<dbReference type="GO" id="GO:0003677">
    <property type="term" value="F:DNA binding"/>
    <property type="evidence" value="ECO:0007669"/>
    <property type="project" value="UniProtKB-KW"/>
</dbReference>
<dbReference type="Proteomes" id="UP000322667">
    <property type="component" value="Chromosome D11"/>
</dbReference>
<comment type="subcellular location">
    <subcellularLocation>
        <location evidence="1">Nucleus</location>
    </subcellularLocation>
</comment>
<evidence type="ECO:0000256" key="1">
    <source>
        <dbReference type="ARBA" id="ARBA00004123"/>
    </source>
</evidence>
<dbReference type="InterPro" id="IPR002100">
    <property type="entry name" value="TF_MADSbox"/>
</dbReference>
<evidence type="ECO:0000259" key="6">
    <source>
        <dbReference type="PROSITE" id="PS50066"/>
    </source>
</evidence>
<keyword evidence="5" id="KW-0539">Nucleus</keyword>
<organism evidence="7 8">
    <name type="scientific">Gossypium tomentosum</name>
    <name type="common">Hawaiian cotton</name>
    <name type="synonym">Gossypium sandvicense</name>
    <dbReference type="NCBI Taxonomy" id="34277"/>
    <lineage>
        <taxon>Eukaryota</taxon>
        <taxon>Viridiplantae</taxon>
        <taxon>Streptophyta</taxon>
        <taxon>Embryophyta</taxon>
        <taxon>Tracheophyta</taxon>
        <taxon>Spermatophyta</taxon>
        <taxon>Magnoliopsida</taxon>
        <taxon>eudicotyledons</taxon>
        <taxon>Gunneridae</taxon>
        <taxon>Pentapetalae</taxon>
        <taxon>rosids</taxon>
        <taxon>malvids</taxon>
        <taxon>Malvales</taxon>
        <taxon>Malvaceae</taxon>
        <taxon>Malvoideae</taxon>
        <taxon>Gossypium</taxon>
    </lineage>
</organism>
<dbReference type="GO" id="GO:0046983">
    <property type="term" value="F:protein dimerization activity"/>
    <property type="evidence" value="ECO:0007669"/>
    <property type="project" value="InterPro"/>
</dbReference>
<evidence type="ECO:0000256" key="3">
    <source>
        <dbReference type="ARBA" id="ARBA00023125"/>
    </source>
</evidence>
<dbReference type="InterPro" id="IPR036879">
    <property type="entry name" value="TF_MADSbox_sf"/>
</dbReference>
<dbReference type="SMART" id="SM00432">
    <property type="entry name" value="MADS"/>
    <property type="match status" value="1"/>
</dbReference>
<protein>
    <recommendedName>
        <fullName evidence="6">MADS-box domain-containing protein</fullName>
    </recommendedName>
</protein>
<evidence type="ECO:0000256" key="5">
    <source>
        <dbReference type="ARBA" id="ARBA00023242"/>
    </source>
</evidence>
<keyword evidence="8" id="KW-1185">Reference proteome</keyword>
<gene>
    <name evidence="7" type="ORF">ES332_D11G396400v1</name>
</gene>
<dbReference type="AlphaFoldDB" id="A0A5D2IX37"/>
<accession>A0A5D2IX37</accession>
<dbReference type="EMBL" id="CM017633">
    <property type="protein sequence ID" value="TYH47218.1"/>
    <property type="molecule type" value="Genomic_DNA"/>
</dbReference>
<feature type="domain" description="MADS-box" evidence="6">
    <location>
        <begin position="1"/>
        <end position="48"/>
    </location>
</feature>
<dbReference type="GO" id="GO:0005634">
    <property type="term" value="C:nucleus"/>
    <property type="evidence" value="ECO:0007669"/>
    <property type="project" value="UniProtKB-SubCell"/>
</dbReference>
<dbReference type="PROSITE" id="PS50066">
    <property type="entry name" value="MADS_BOX_2"/>
    <property type="match status" value="1"/>
</dbReference>
<evidence type="ECO:0000313" key="7">
    <source>
        <dbReference type="EMBL" id="TYH47218.1"/>
    </source>
</evidence>
<proteinExistence type="predicted"/>
<dbReference type="Gene3D" id="3.40.1810.10">
    <property type="entry name" value="Transcription factor, MADS-box"/>
    <property type="match status" value="1"/>
</dbReference>